<reference evidence="6" key="1">
    <citation type="submission" date="2017-09" db="EMBL/GenBank/DDBJ databases">
        <title>Depth-based differentiation of microbial function through sediment-hosted aquifers and enrichment of novel symbionts in the deep terrestrial subsurface.</title>
        <authorList>
            <person name="Probst A.J."/>
            <person name="Ladd B."/>
            <person name="Jarett J.K."/>
            <person name="Geller-Mcgrath D.E."/>
            <person name="Sieber C.M.K."/>
            <person name="Emerson J.B."/>
            <person name="Anantharaman K."/>
            <person name="Thomas B.C."/>
            <person name="Malmstrom R."/>
            <person name="Stieglmeier M."/>
            <person name="Klingl A."/>
            <person name="Woyke T."/>
            <person name="Ryan C.M."/>
            <person name="Banfield J.F."/>
        </authorList>
    </citation>
    <scope>NUCLEOTIDE SEQUENCE [LARGE SCALE GENOMIC DNA]</scope>
</reference>
<name>A0A2M8EW50_9BACT</name>
<comment type="caution">
    <text evidence="5">The sequence shown here is derived from an EMBL/GenBank/DDBJ whole genome shotgun (WGS) entry which is preliminary data.</text>
</comment>
<dbReference type="EMBL" id="PFSC01000197">
    <property type="protein sequence ID" value="PJC30091.1"/>
    <property type="molecule type" value="Genomic_DNA"/>
</dbReference>
<dbReference type="AlphaFoldDB" id="A0A2M8EW50"/>
<dbReference type="InterPro" id="IPR035068">
    <property type="entry name" value="TldD/PmbA_N"/>
</dbReference>
<dbReference type="InterPro" id="IPR045570">
    <property type="entry name" value="Metalloprtase-TldD/E_cen_dom"/>
</dbReference>
<dbReference type="InterPro" id="IPR036059">
    <property type="entry name" value="TldD/PmbA_sf"/>
</dbReference>
<comment type="similarity">
    <text evidence="1">Belongs to the peptidase U62 family.</text>
</comment>
<dbReference type="GO" id="GO:0006508">
    <property type="term" value="P:proteolysis"/>
    <property type="evidence" value="ECO:0007669"/>
    <property type="project" value="InterPro"/>
</dbReference>
<proteinExistence type="inferred from homology"/>
<evidence type="ECO:0000259" key="4">
    <source>
        <dbReference type="Pfam" id="PF19290"/>
    </source>
</evidence>
<accession>A0A2M8EW50</accession>
<dbReference type="InterPro" id="IPR045569">
    <property type="entry name" value="Metalloprtase-TldD/E_C"/>
</dbReference>
<sequence length="455" mass="49790">MIGEEKLKQIAEKALSFSKAEQTEVLLSVSGNALTRFANNQIHQNVAWKNLGISARVVLLNKKTRQNSDSGGQVGVASTNAFDDASLKDVIARATELANLQEPDPGFVSLPKPQKIIKVTDDIHHATEEEMAAGADVVIKKAMKENLIASGAYANDVSEIAVANSLGVWAHHAGSSCNLSTIVLGKDSSGFAADVARTPDEVDSELVAETAVQKALESKNPQDIEPGEYEVILEPQAVSEMMAFFQWYGPNARIYHEGASPLSDKMGSQVFGKNITIIDDPFHKDVFPMPFDFEGQPKKAITFIKNGVLQNIAYDSYHALKYHHQNTGHALPAPNTMGPIPLHMYIAAGDMTRDAMIKNVKRGLLVTRLWYVRVLNPKMLNVTGMTRDATFLIENGKIVRPVKNLRFNQSIPKALNNVVGIENKLTPLASFEGEMISLAPTLHISKWEFSSATLF</sequence>
<evidence type="ECO:0000313" key="5">
    <source>
        <dbReference type="EMBL" id="PJC30091.1"/>
    </source>
</evidence>
<evidence type="ECO:0000256" key="1">
    <source>
        <dbReference type="ARBA" id="ARBA00005836"/>
    </source>
</evidence>
<dbReference type="PANTHER" id="PTHR43666:SF1">
    <property type="entry name" value="CONSERVED PROTEIN"/>
    <property type="match status" value="1"/>
</dbReference>
<evidence type="ECO:0000259" key="2">
    <source>
        <dbReference type="Pfam" id="PF01523"/>
    </source>
</evidence>
<evidence type="ECO:0000259" key="3">
    <source>
        <dbReference type="Pfam" id="PF19289"/>
    </source>
</evidence>
<feature type="domain" description="Metalloprotease TldD/E central" evidence="4">
    <location>
        <begin position="123"/>
        <end position="218"/>
    </location>
</feature>
<dbReference type="Pfam" id="PF01523">
    <property type="entry name" value="PmbA_TldD_1st"/>
    <property type="match status" value="1"/>
</dbReference>
<dbReference type="Pfam" id="PF19290">
    <property type="entry name" value="PmbA_TldD_2nd"/>
    <property type="match status" value="1"/>
</dbReference>
<protein>
    <recommendedName>
        <fullName evidence="7">TldD/PmbA family protein</fullName>
    </recommendedName>
</protein>
<dbReference type="InterPro" id="IPR002510">
    <property type="entry name" value="Metalloprtase-TldD/E_N"/>
</dbReference>
<evidence type="ECO:0008006" key="7">
    <source>
        <dbReference type="Google" id="ProtNLM"/>
    </source>
</evidence>
<gene>
    <name evidence="5" type="ORF">CO051_07660</name>
</gene>
<dbReference type="GO" id="GO:0008237">
    <property type="term" value="F:metallopeptidase activity"/>
    <property type="evidence" value="ECO:0007669"/>
    <property type="project" value="InterPro"/>
</dbReference>
<feature type="domain" description="Metalloprotease TldD/E N-terminal" evidence="2">
    <location>
        <begin position="24"/>
        <end position="98"/>
    </location>
</feature>
<organism evidence="5 6">
    <name type="scientific">Candidatus Roizmanbacteria bacterium CG_4_9_14_0_2_um_filter_39_13</name>
    <dbReference type="NCBI Taxonomy" id="1974839"/>
    <lineage>
        <taxon>Bacteria</taxon>
        <taxon>Candidatus Roizmaniibacteriota</taxon>
    </lineage>
</organism>
<dbReference type="PANTHER" id="PTHR43666">
    <property type="entry name" value="TLDD PROTEIN"/>
    <property type="match status" value="1"/>
</dbReference>
<dbReference type="Gene3D" id="3.30.2290.10">
    <property type="entry name" value="PmbA/TldD superfamily"/>
    <property type="match status" value="1"/>
</dbReference>
<dbReference type="Pfam" id="PF19289">
    <property type="entry name" value="PmbA_TldD_3rd"/>
    <property type="match status" value="1"/>
</dbReference>
<dbReference type="SUPFAM" id="SSF111283">
    <property type="entry name" value="Putative modulator of DNA gyrase, PmbA/TldD"/>
    <property type="match status" value="1"/>
</dbReference>
<dbReference type="Proteomes" id="UP000231383">
    <property type="component" value="Unassembled WGS sequence"/>
</dbReference>
<feature type="domain" description="Metalloprotease TldD/E C-terminal" evidence="3">
    <location>
        <begin position="226"/>
        <end position="449"/>
    </location>
</feature>
<evidence type="ECO:0000313" key="6">
    <source>
        <dbReference type="Proteomes" id="UP000231383"/>
    </source>
</evidence>